<dbReference type="Gramene" id="ONK77512">
    <property type="protein sequence ID" value="ONK77512"/>
    <property type="gene ID" value="A4U43_C02F7350"/>
</dbReference>
<dbReference type="AlphaFoldDB" id="A0A5P1FHD8"/>
<protein>
    <submittedName>
        <fullName evidence="2">Uncharacterized protein</fullName>
    </submittedName>
</protein>
<proteinExistence type="predicted"/>
<gene>
    <name evidence="2" type="ORF">A4U43_C02F7350</name>
</gene>
<evidence type="ECO:0000256" key="1">
    <source>
        <dbReference type="SAM" id="MobiDB-lite"/>
    </source>
</evidence>
<sequence>MAAQGHALAENADSGPRRPFFGRRPARPGSGAARTGRPNRPTRSIGALVRLLKKAEHSETAAACTLCDGKQADALPGFARAAAATADGTARRRRSPEGRRPDHGPCPRQRDPNSPHDVNARERLLQKPDRKTAVMASMDGDGHGPRVGGPALS</sequence>
<keyword evidence="3" id="KW-1185">Reference proteome</keyword>
<feature type="region of interest" description="Disordered" evidence="1">
    <location>
        <begin position="1"/>
        <end position="45"/>
    </location>
</feature>
<evidence type="ECO:0000313" key="3">
    <source>
        <dbReference type="Proteomes" id="UP000243459"/>
    </source>
</evidence>
<organism evidence="2 3">
    <name type="scientific">Asparagus officinalis</name>
    <name type="common">Garden asparagus</name>
    <dbReference type="NCBI Taxonomy" id="4686"/>
    <lineage>
        <taxon>Eukaryota</taxon>
        <taxon>Viridiplantae</taxon>
        <taxon>Streptophyta</taxon>
        <taxon>Embryophyta</taxon>
        <taxon>Tracheophyta</taxon>
        <taxon>Spermatophyta</taxon>
        <taxon>Magnoliopsida</taxon>
        <taxon>Liliopsida</taxon>
        <taxon>Asparagales</taxon>
        <taxon>Asparagaceae</taxon>
        <taxon>Asparagoideae</taxon>
        <taxon>Asparagus</taxon>
    </lineage>
</organism>
<feature type="region of interest" description="Disordered" evidence="1">
    <location>
        <begin position="82"/>
        <end position="153"/>
    </location>
</feature>
<dbReference type="Proteomes" id="UP000243459">
    <property type="component" value="Chromosome 2"/>
</dbReference>
<name>A0A5P1FHD8_ASPOF</name>
<accession>A0A5P1FHD8</accession>
<evidence type="ECO:0000313" key="2">
    <source>
        <dbReference type="EMBL" id="ONK77512.1"/>
    </source>
</evidence>
<dbReference type="EMBL" id="CM007382">
    <property type="protein sequence ID" value="ONK77512.1"/>
    <property type="molecule type" value="Genomic_DNA"/>
</dbReference>
<feature type="compositionally biased region" description="Basic and acidic residues" evidence="1">
    <location>
        <begin position="95"/>
        <end position="132"/>
    </location>
</feature>
<feature type="compositionally biased region" description="Low complexity" evidence="1">
    <location>
        <begin position="27"/>
        <end position="38"/>
    </location>
</feature>
<reference evidence="3" key="1">
    <citation type="journal article" date="2017" name="Nat. Commun.">
        <title>The asparagus genome sheds light on the origin and evolution of a young Y chromosome.</title>
        <authorList>
            <person name="Harkess A."/>
            <person name="Zhou J."/>
            <person name="Xu C."/>
            <person name="Bowers J.E."/>
            <person name="Van der Hulst R."/>
            <person name="Ayyampalayam S."/>
            <person name="Mercati F."/>
            <person name="Riccardi P."/>
            <person name="McKain M.R."/>
            <person name="Kakrana A."/>
            <person name="Tang H."/>
            <person name="Ray J."/>
            <person name="Groenendijk J."/>
            <person name="Arikit S."/>
            <person name="Mathioni S.M."/>
            <person name="Nakano M."/>
            <person name="Shan H."/>
            <person name="Telgmann-Rauber A."/>
            <person name="Kanno A."/>
            <person name="Yue Z."/>
            <person name="Chen H."/>
            <person name="Li W."/>
            <person name="Chen Y."/>
            <person name="Xu X."/>
            <person name="Zhang Y."/>
            <person name="Luo S."/>
            <person name="Chen H."/>
            <person name="Gao J."/>
            <person name="Mao Z."/>
            <person name="Pires J.C."/>
            <person name="Luo M."/>
            <person name="Kudrna D."/>
            <person name="Wing R.A."/>
            <person name="Meyers B.C."/>
            <person name="Yi K."/>
            <person name="Kong H."/>
            <person name="Lavrijsen P."/>
            <person name="Sunseri F."/>
            <person name="Falavigna A."/>
            <person name="Ye Y."/>
            <person name="Leebens-Mack J.H."/>
            <person name="Chen G."/>
        </authorList>
    </citation>
    <scope>NUCLEOTIDE SEQUENCE [LARGE SCALE GENOMIC DNA]</scope>
    <source>
        <strain evidence="3">cv. DH0086</strain>
    </source>
</reference>